<sequence length="168" mass="17009">MTASPDPTAALIGELTEGGLTIAVAESLTGGLLTAELIRVPGASLCVNGGVVAYQTELKHTLLGVDAGLLAEHGPVHPEVAIQMARGVRTRLAVAGRDADLGVATTGVAGPDPQGGQSPGTVFLGLSRGSEGWAIPLRLTGDRAAIRAQTVARAIEAVHTLIARSRPE</sequence>
<dbReference type="AlphaFoldDB" id="A0A4R9B575"/>
<dbReference type="GO" id="GO:0016787">
    <property type="term" value="F:hydrolase activity"/>
    <property type="evidence" value="ECO:0007669"/>
    <property type="project" value="UniProtKB-KW"/>
</dbReference>
<evidence type="ECO:0000313" key="2">
    <source>
        <dbReference type="EMBL" id="TFD76258.1"/>
    </source>
</evidence>
<dbReference type="Pfam" id="PF02464">
    <property type="entry name" value="CinA"/>
    <property type="match status" value="1"/>
</dbReference>
<dbReference type="InterPro" id="IPR008136">
    <property type="entry name" value="CinA_C"/>
</dbReference>
<dbReference type="InterPro" id="IPR036653">
    <property type="entry name" value="CinA-like_C"/>
</dbReference>
<keyword evidence="3" id="KW-1185">Reference proteome</keyword>
<gene>
    <name evidence="2" type="ORF">E3T48_10430</name>
</gene>
<dbReference type="EMBL" id="SOHH01000071">
    <property type="protein sequence ID" value="TFD76258.1"/>
    <property type="molecule type" value="Genomic_DNA"/>
</dbReference>
<proteinExistence type="predicted"/>
<accession>A0A4R9B575</accession>
<dbReference type="SUPFAM" id="SSF142433">
    <property type="entry name" value="CinA-like"/>
    <property type="match status" value="1"/>
</dbReference>
<evidence type="ECO:0000259" key="1">
    <source>
        <dbReference type="Pfam" id="PF02464"/>
    </source>
</evidence>
<feature type="domain" description="CinA C-terminal" evidence="1">
    <location>
        <begin position="10"/>
        <end position="160"/>
    </location>
</feature>
<protein>
    <submittedName>
        <fullName evidence="2">Nicotinamide-nucleotide amidohydrolase family protein</fullName>
    </submittedName>
</protein>
<dbReference type="OrthoDB" id="1253990at2"/>
<name>A0A4R9B575_9MICO</name>
<organism evidence="2 3">
    <name type="scientific">Cryobacterium fucosi</name>
    <dbReference type="NCBI Taxonomy" id="1259157"/>
    <lineage>
        <taxon>Bacteria</taxon>
        <taxon>Bacillati</taxon>
        <taxon>Actinomycetota</taxon>
        <taxon>Actinomycetes</taxon>
        <taxon>Micrococcales</taxon>
        <taxon>Microbacteriaceae</taxon>
        <taxon>Cryobacterium</taxon>
    </lineage>
</organism>
<comment type="caution">
    <text evidence="2">The sequence shown here is derived from an EMBL/GenBank/DDBJ whole genome shotgun (WGS) entry which is preliminary data.</text>
</comment>
<dbReference type="Proteomes" id="UP000298313">
    <property type="component" value="Unassembled WGS sequence"/>
</dbReference>
<reference evidence="2 3" key="1">
    <citation type="submission" date="2019-03" db="EMBL/GenBank/DDBJ databases">
        <title>Genomics of glacier-inhabiting Cryobacterium strains.</title>
        <authorList>
            <person name="Liu Q."/>
            <person name="Xin Y.-H."/>
        </authorList>
    </citation>
    <scope>NUCLEOTIDE SEQUENCE [LARGE SCALE GENOMIC DNA]</scope>
    <source>
        <strain evidence="2 3">Hh4</strain>
    </source>
</reference>
<evidence type="ECO:0000313" key="3">
    <source>
        <dbReference type="Proteomes" id="UP000298313"/>
    </source>
</evidence>
<dbReference type="NCBIfam" id="TIGR00199">
    <property type="entry name" value="PncC_domain"/>
    <property type="match status" value="1"/>
</dbReference>
<dbReference type="Gene3D" id="3.90.950.20">
    <property type="entry name" value="CinA-like"/>
    <property type="match status" value="1"/>
</dbReference>
<dbReference type="RefSeq" id="WP_134523996.1">
    <property type="nucleotide sequence ID" value="NZ_SOHH01000071.1"/>
</dbReference>
<keyword evidence="2" id="KW-0378">Hydrolase</keyword>